<gene>
    <name evidence="5" type="ORF">HICCMSTLAB_LOCUS12664</name>
</gene>
<sequence length="163" mass="17541">MGKVVYKVLLMLSTIACVYSQFNFHEDKPGSCPPPLPVQICSKPCLVDAHCQGAGKCCPTTCGGLICSRPVTTRSEETEKPGSCPAVPTGRWVCSPTCTIDSDCQGSRKCCKNRCGALACQKPDINVVESVEPTVDPKPNVIDRDLSGFNPNNPFLFDRSTNN</sequence>
<dbReference type="GO" id="GO:0005615">
    <property type="term" value="C:extracellular space"/>
    <property type="evidence" value="ECO:0007669"/>
    <property type="project" value="TreeGrafter"/>
</dbReference>
<keyword evidence="2" id="KW-1015">Disulfide bond</keyword>
<dbReference type="PRINTS" id="PR00003">
    <property type="entry name" value="4DISULPHCORE"/>
</dbReference>
<feature type="domain" description="WAP" evidence="4">
    <location>
        <begin position="25"/>
        <end position="71"/>
    </location>
</feature>
<organism evidence="5 6">
    <name type="scientific">Cotesia congregata</name>
    <name type="common">Parasitoid wasp</name>
    <name type="synonym">Apanteles congregatus</name>
    <dbReference type="NCBI Taxonomy" id="51543"/>
    <lineage>
        <taxon>Eukaryota</taxon>
        <taxon>Metazoa</taxon>
        <taxon>Ecdysozoa</taxon>
        <taxon>Arthropoda</taxon>
        <taxon>Hexapoda</taxon>
        <taxon>Insecta</taxon>
        <taxon>Pterygota</taxon>
        <taxon>Neoptera</taxon>
        <taxon>Endopterygota</taxon>
        <taxon>Hymenoptera</taxon>
        <taxon>Apocrita</taxon>
        <taxon>Ichneumonoidea</taxon>
        <taxon>Braconidae</taxon>
        <taxon>Microgastrinae</taxon>
        <taxon>Cotesia</taxon>
    </lineage>
</organism>
<feature type="signal peptide" evidence="3">
    <location>
        <begin position="1"/>
        <end position="20"/>
    </location>
</feature>
<keyword evidence="6" id="KW-1185">Reference proteome</keyword>
<dbReference type="SMART" id="SM00217">
    <property type="entry name" value="WAP"/>
    <property type="match status" value="2"/>
</dbReference>
<dbReference type="PROSITE" id="PS51390">
    <property type="entry name" value="WAP"/>
    <property type="match status" value="2"/>
</dbReference>
<name>A0A8J2HRT5_COTCN</name>
<reference evidence="5" key="1">
    <citation type="submission" date="2021-04" db="EMBL/GenBank/DDBJ databases">
        <authorList>
            <person name="Chebbi M.A.C M."/>
        </authorList>
    </citation>
    <scope>NUCLEOTIDE SEQUENCE</scope>
</reference>
<dbReference type="PANTHER" id="PTHR19441">
    <property type="entry name" value="WHEY ACDIC PROTEIN WAP"/>
    <property type="match status" value="1"/>
</dbReference>
<evidence type="ECO:0000256" key="3">
    <source>
        <dbReference type="SAM" id="SignalP"/>
    </source>
</evidence>
<dbReference type="SUPFAM" id="SSF57256">
    <property type="entry name" value="Elafin-like"/>
    <property type="match status" value="2"/>
</dbReference>
<dbReference type="Proteomes" id="UP000786811">
    <property type="component" value="Unassembled WGS sequence"/>
</dbReference>
<accession>A0A8J2HRT5</accession>
<dbReference type="Pfam" id="PF00095">
    <property type="entry name" value="WAP"/>
    <property type="match status" value="2"/>
</dbReference>
<dbReference type="GO" id="GO:0045087">
    <property type="term" value="P:innate immune response"/>
    <property type="evidence" value="ECO:0007669"/>
    <property type="project" value="TreeGrafter"/>
</dbReference>
<dbReference type="InterPro" id="IPR036645">
    <property type="entry name" value="Elafin-like_sf"/>
</dbReference>
<keyword evidence="1 3" id="KW-0732">Signal</keyword>
<feature type="domain" description="WAP" evidence="4">
    <location>
        <begin position="77"/>
        <end position="124"/>
    </location>
</feature>
<evidence type="ECO:0000313" key="6">
    <source>
        <dbReference type="Proteomes" id="UP000786811"/>
    </source>
</evidence>
<dbReference type="PANTHER" id="PTHR19441:SF30">
    <property type="entry name" value="ELAFIN"/>
    <property type="match status" value="1"/>
</dbReference>
<dbReference type="InterPro" id="IPR050514">
    <property type="entry name" value="WAP_four-disulfide_core"/>
</dbReference>
<protein>
    <submittedName>
        <fullName evidence="5">Similar to Waprin-Phi1 (Philodryas olfersii)</fullName>
    </submittedName>
</protein>
<proteinExistence type="predicted"/>
<evidence type="ECO:0000256" key="1">
    <source>
        <dbReference type="ARBA" id="ARBA00022729"/>
    </source>
</evidence>
<dbReference type="GO" id="GO:0004867">
    <property type="term" value="F:serine-type endopeptidase inhibitor activity"/>
    <property type="evidence" value="ECO:0007669"/>
    <property type="project" value="TreeGrafter"/>
</dbReference>
<dbReference type="EMBL" id="CAJNRD030001124">
    <property type="protein sequence ID" value="CAG5107268.1"/>
    <property type="molecule type" value="Genomic_DNA"/>
</dbReference>
<evidence type="ECO:0000256" key="2">
    <source>
        <dbReference type="ARBA" id="ARBA00023157"/>
    </source>
</evidence>
<evidence type="ECO:0000259" key="4">
    <source>
        <dbReference type="PROSITE" id="PS51390"/>
    </source>
</evidence>
<evidence type="ECO:0000313" key="5">
    <source>
        <dbReference type="EMBL" id="CAG5107268.1"/>
    </source>
</evidence>
<feature type="chain" id="PRO_5035236101" evidence="3">
    <location>
        <begin position="21"/>
        <end position="163"/>
    </location>
</feature>
<dbReference type="Gene3D" id="4.10.75.10">
    <property type="entry name" value="Elafin-like"/>
    <property type="match status" value="2"/>
</dbReference>
<dbReference type="InterPro" id="IPR008197">
    <property type="entry name" value="WAP_dom"/>
</dbReference>
<dbReference type="GO" id="GO:0019731">
    <property type="term" value="P:antibacterial humoral response"/>
    <property type="evidence" value="ECO:0007669"/>
    <property type="project" value="TreeGrafter"/>
</dbReference>
<dbReference type="OrthoDB" id="6060011at2759"/>
<comment type="caution">
    <text evidence="5">The sequence shown here is derived from an EMBL/GenBank/DDBJ whole genome shotgun (WGS) entry which is preliminary data.</text>
</comment>
<dbReference type="AlphaFoldDB" id="A0A8J2HRT5"/>